<feature type="domain" description="Trehalase-like N-terminal" evidence="2">
    <location>
        <begin position="23"/>
        <end position="143"/>
    </location>
</feature>
<dbReference type="PATRIC" id="fig|1029756.8.peg.2996"/>
<gene>
    <name evidence="3" type="ORF">W911_14395</name>
</gene>
<dbReference type="Proteomes" id="UP000018542">
    <property type="component" value="Chromosome"/>
</dbReference>
<dbReference type="SUPFAM" id="SSF48208">
    <property type="entry name" value="Six-hairpin glycosidases"/>
    <property type="match status" value="1"/>
</dbReference>
<dbReference type="PANTHER" id="PTHR31616:SF0">
    <property type="entry name" value="GLUCAN 1,4-ALPHA-GLUCOSIDASE"/>
    <property type="match status" value="1"/>
</dbReference>
<dbReference type="PANTHER" id="PTHR31616">
    <property type="entry name" value="TREHALASE"/>
    <property type="match status" value="1"/>
</dbReference>
<evidence type="ECO:0000259" key="1">
    <source>
        <dbReference type="Pfam" id="PF00723"/>
    </source>
</evidence>
<dbReference type="InterPro" id="IPR011613">
    <property type="entry name" value="GH15-like"/>
</dbReference>
<dbReference type="GO" id="GO:0005975">
    <property type="term" value="P:carbohydrate metabolic process"/>
    <property type="evidence" value="ECO:0007669"/>
    <property type="project" value="InterPro"/>
</dbReference>
<dbReference type="Gene3D" id="1.50.10.10">
    <property type="match status" value="1"/>
</dbReference>
<dbReference type="InterPro" id="IPR012341">
    <property type="entry name" value="6hp_glycosidase-like_sf"/>
</dbReference>
<evidence type="ECO:0000259" key="2">
    <source>
        <dbReference type="Pfam" id="PF19291"/>
    </source>
</evidence>
<dbReference type="InterPro" id="IPR045582">
    <property type="entry name" value="Trehalase-like_N"/>
</dbReference>
<dbReference type="KEGG" id="hni:W911_14395"/>
<keyword evidence="4" id="KW-1185">Reference proteome</keyword>
<dbReference type="GO" id="GO:0004553">
    <property type="term" value="F:hydrolase activity, hydrolyzing O-glycosyl compounds"/>
    <property type="evidence" value="ECO:0007669"/>
    <property type="project" value="TreeGrafter"/>
</dbReference>
<evidence type="ECO:0000313" key="4">
    <source>
        <dbReference type="Proteomes" id="UP000018542"/>
    </source>
</evidence>
<protein>
    <submittedName>
        <fullName evidence="3">Glucoamylase</fullName>
    </submittedName>
</protein>
<dbReference type="Pfam" id="PF19291">
    <property type="entry name" value="TREH_N"/>
    <property type="match status" value="1"/>
</dbReference>
<dbReference type="Pfam" id="PF00723">
    <property type="entry name" value="Glyco_hydro_15"/>
    <property type="match status" value="1"/>
</dbReference>
<reference evidence="3 4" key="1">
    <citation type="journal article" date="2014" name="Genome Announc.">
        <title>Complete Genome Sequence of Hyphomicrobium nitrativorans Strain NL23, a Denitrifying Bacterium Isolated from Biofilm of a Methanol-Fed Denitrification System Treating Seawater at the Montreal Biodome.</title>
        <authorList>
            <person name="Martineau C."/>
            <person name="Villeneuve C."/>
            <person name="Mauffrey F."/>
            <person name="Villemur R."/>
        </authorList>
    </citation>
    <scope>NUCLEOTIDE SEQUENCE [LARGE SCALE GENOMIC DNA]</scope>
    <source>
        <strain evidence="3">NL23</strain>
    </source>
</reference>
<dbReference type="AlphaFoldDB" id="V5SHC3"/>
<dbReference type="InterPro" id="IPR008928">
    <property type="entry name" value="6-hairpin_glycosidase_sf"/>
</dbReference>
<feature type="domain" description="GH15-like" evidence="1">
    <location>
        <begin position="239"/>
        <end position="593"/>
    </location>
</feature>
<dbReference type="RefSeq" id="WP_023788193.1">
    <property type="nucleotide sequence ID" value="NC_022997.1"/>
</dbReference>
<name>V5SHC3_9HYPH</name>
<organism evidence="3 4">
    <name type="scientific">Hyphomicrobium nitrativorans NL23</name>
    <dbReference type="NCBI Taxonomy" id="1029756"/>
    <lineage>
        <taxon>Bacteria</taxon>
        <taxon>Pseudomonadati</taxon>
        <taxon>Pseudomonadota</taxon>
        <taxon>Alphaproteobacteria</taxon>
        <taxon>Hyphomicrobiales</taxon>
        <taxon>Hyphomicrobiaceae</taxon>
        <taxon>Hyphomicrobium</taxon>
    </lineage>
</organism>
<dbReference type="STRING" id="1029756.W911_14395"/>
<evidence type="ECO:0000313" key="3">
    <source>
        <dbReference type="EMBL" id="AHB49329.1"/>
    </source>
</evidence>
<dbReference type="EMBL" id="CP006912">
    <property type="protein sequence ID" value="AHB49329.1"/>
    <property type="molecule type" value="Genomic_DNA"/>
</dbReference>
<proteinExistence type="predicted"/>
<dbReference type="HOGENOM" id="CLU_010399_3_1_5"/>
<accession>V5SHC3</accession>
<sequence length="620" mass="69254">MPSQSHHQVSMIANTQAPQPLDYAIIGNGRIAALLDRSTRIVWWCFPRFDGDPVFSRMLAGDEEKGFTDVVVEGAVRTRSAYLRNTAIVETVIEDDAGNGVRIIDFAPRYPRFERMLHPAQVIRRIEPIGLPRVKLRVRPTFNYGEPRAAQVVGSNHIRYSGGEITLRLTTDAPLSYIVHETSFALARPVTLVFGPDESLEAAADTVSREALERTREYWLGWVRGLAVPLDWQSDVIRAAITLQLCNFDETGAIVAAHTTSVPEAPFTQRNWDYRYCWLRDAYFVIMALNRLGATQTMESYLDYITTLAIDSKGALRPVYGIVHDQPLTESVAENLAGFLGMGPVRVGNQAAEQIQHDSCGSIILGVSQMFIDQRLPRMGDEALYRRLETLGHHALRVFLEPDAGIWEYRGRSRIHTHSATMCWVALDRLARIAALLGLPGDADQWRTQADRVRREILTRGWSEKLGAFAGALDLDELDASVLLLPELGLISPKDPRFTKTLDVIGRELGRNGFMLRYTNDDFGAPETSFLACQFWYIDALTAAGRVDEARVLLDELLSRRNAFGILSEDIHPETGQLWGNLPQTYSMAGIVNSCMNLSRNWADAWPRDAAPEPGATSSV</sequence>